<reference evidence="1" key="2">
    <citation type="submission" date="2020-09" db="EMBL/GenBank/DDBJ databases">
        <authorList>
            <person name="Sun Q."/>
            <person name="Zhou Y."/>
        </authorList>
    </citation>
    <scope>NUCLEOTIDE SEQUENCE</scope>
    <source>
        <strain evidence="1">CGMCC 1.15725</strain>
    </source>
</reference>
<dbReference type="SUPFAM" id="SSF74653">
    <property type="entry name" value="TolA/TonB C-terminal domain"/>
    <property type="match status" value="1"/>
</dbReference>
<name>A0A8J3E3G9_9PROT</name>
<dbReference type="Proteomes" id="UP000646365">
    <property type="component" value="Unassembled WGS sequence"/>
</dbReference>
<proteinExistence type="predicted"/>
<evidence type="ECO:0000313" key="2">
    <source>
        <dbReference type="Proteomes" id="UP000646365"/>
    </source>
</evidence>
<reference evidence="1" key="1">
    <citation type="journal article" date="2014" name="Int. J. Syst. Evol. Microbiol.">
        <title>Complete genome sequence of Corynebacterium casei LMG S-19264T (=DSM 44701T), isolated from a smear-ripened cheese.</title>
        <authorList>
            <consortium name="US DOE Joint Genome Institute (JGI-PGF)"/>
            <person name="Walter F."/>
            <person name="Albersmeier A."/>
            <person name="Kalinowski J."/>
            <person name="Ruckert C."/>
        </authorList>
    </citation>
    <scope>NUCLEOTIDE SEQUENCE</scope>
    <source>
        <strain evidence="1">CGMCC 1.15725</strain>
    </source>
</reference>
<evidence type="ECO:0000313" key="1">
    <source>
        <dbReference type="EMBL" id="GGF06543.1"/>
    </source>
</evidence>
<protein>
    <submittedName>
        <fullName evidence="1">Uncharacterized protein</fullName>
    </submittedName>
</protein>
<organism evidence="1 2">
    <name type="scientific">Aliidongia dinghuensis</name>
    <dbReference type="NCBI Taxonomy" id="1867774"/>
    <lineage>
        <taxon>Bacteria</taxon>
        <taxon>Pseudomonadati</taxon>
        <taxon>Pseudomonadota</taxon>
        <taxon>Alphaproteobacteria</taxon>
        <taxon>Rhodospirillales</taxon>
        <taxon>Dongiaceae</taxon>
        <taxon>Aliidongia</taxon>
    </lineage>
</organism>
<dbReference type="AlphaFoldDB" id="A0A8J3E3G9"/>
<keyword evidence="2" id="KW-1185">Reference proteome</keyword>
<sequence length="82" mass="8720">MLCRELGTRPGSYRAAMRLWLDPSGTVSRADLLSSTGDPVRDRRLHETLVGSGVGTPPPVALPQPVIVVILPRSPQVSGDCS</sequence>
<gene>
    <name evidence="1" type="ORF">GCM10011611_10060</name>
</gene>
<accession>A0A8J3E3G9</accession>
<dbReference type="EMBL" id="BMJQ01000002">
    <property type="protein sequence ID" value="GGF06543.1"/>
    <property type="molecule type" value="Genomic_DNA"/>
</dbReference>
<comment type="caution">
    <text evidence="1">The sequence shown here is derived from an EMBL/GenBank/DDBJ whole genome shotgun (WGS) entry which is preliminary data.</text>
</comment>